<sequence length="208" mass="23492">MIALMYVAPLTTVPVDPTLSGEPDIEEINQKSGIADYLFQSDINLTEEQLDWLEKEAALAGTTRPKRQVASNAALWPNKRVYYHYAASIGKKLFHLYYPYKLHHYYSFSDARMKTINATAPNRVRVFKGTGCWSNIGMIGGVQDLSLGNGCDVVGIVAHEFSHTLGTFHTQMRSDRDDYVAIDLRNVPVSFAYKRFFETCVHCLSVKM</sequence>
<evidence type="ECO:0000313" key="5">
    <source>
        <dbReference type="EMBL" id="VDM83317.1"/>
    </source>
</evidence>
<feature type="binding site" evidence="2">
    <location>
        <position position="159"/>
    </location>
    <ligand>
        <name>Zn(2+)</name>
        <dbReference type="ChEBI" id="CHEBI:29105"/>
        <note>catalytic</note>
    </ligand>
</feature>
<keyword evidence="2 3" id="KW-0479">Metal-binding</keyword>
<dbReference type="PANTHER" id="PTHR10127">
    <property type="entry name" value="DISCOIDIN, CUB, EGF, LAMININ , AND ZINC METALLOPROTEASE DOMAIN CONTAINING"/>
    <property type="match status" value="1"/>
</dbReference>
<dbReference type="SMART" id="SM00235">
    <property type="entry name" value="ZnMc"/>
    <property type="match status" value="1"/>
</dbReference>
<dbReference type="PROSITE" id="PS51864">
    <property type="entry name" value="ASTACIN"/>
    <property type="match status" value="1"/>
</dbReference>
<gene>
    <name evidence="5" type="ORF">SVUK_LOCUS18315</name>
</gene>
<feature type="binding site" evidence="2">
    <location>
        <position position="163"/>
    </location>
    <ligand>
        <name>Zn(2+)</name>
        <dbReference type="ChEBI" id="CHEBI:29105"/>
        <note>catalytic</note>
    </ligand>
</feature>
<reference evidence="5 6" key="1">
    <citation type="submission" date="2018-11" db="EMBL/GenBank/DDBJ databases">
        <authorList>
            <consortium name="Pathogen Informatics"/>
        </authorList>
    </citation>
    <scope>NUCLEOTIDE SEQUENCE [LARGE SCALE GENOMIC DNA]</scope>
</reference>
<dbReference type="InterPro" id="IPR001506">
    <property type="entry name" value="Peptidase_M12A"/>
</dbReference>
<dbReference type="EMBL" id="UYYB01122391">
    <property type="protein sequence ID" value="VDM83317.1"/>
    <property type="molecule type" value="Genomic_DNA"/>
</dbReference>
<dbReference type="Pfam" id="PF01400">
    <property type="entry name" value="Astacin"/>
    <property type="match status" value="1"/>
</dbReference>
<evidence type="ECO:0000256" key="3">
    <source>
        <dbReference type="RuleBase" id="RU361183"/>
    </source>
</evidence>
<accession>A0A3P7K4I9</accession>
<keyword evidence="2 3" id="KW-0645">Protease</keyword>
<dbReference type="PANTHER" id="PTHR10127:SF833">
    <property type="entry name" value="ZINC METALLOPROTEINASE NAS-32"/>
    <property type="match status" value="1"/>
</dbReference>
<feature type="active site" evidence="2">
    <location>
        <position position="160"/>
    </location>
</feature>
<keyword evidence="2 3" id="KW-0482">Metalloprotease</keyword>
<keyword evidence="2 3" id="KW-0378">Hydrolase</keyword>
<dbReference type="EC" id="3.4.24.-" evidence="3"/>
<keyword evidence="6" id="KW-1185">Reference proteome</keyword>
<evidence type="ECO:0000256" key="1">
    <source>
        <dbReference type="ARBA" id="ARBA00023157"/>
    </source>
</evidence>
<dbReference type="PRINTS" id="PR00480">
    <property type="entry name" value="ASTACIN"/>
</dbReference>
<protein>
    <recommendedName>
        <fullName evidence="3">Metalloendopeptidase</fullName>
        <ecNumber evidence="3">3.4.24.-</ecNumber>
    </recommendedName>
</protein>
<dbReference type="InterPro" id="IPR024079">
    <property type="entry name" value="MetalloPept_cat_dom_sf"/>
</dbReference>
<dbReference type="AlphaFoldDB" id="A0A3P7K4I9"/>
<dbReference type="InterPro" id="IPR006026">
    <property type="entry name" value="Peptidase_Metallo"/>
</dbReference>
<dbReference type="SUPFAM" id="SSF55486">
    <property type="entry name" value="Metalloproteases ('zincins'), catalytic domain"/>
    <property type="match status" value="1"/>
</dbReference>
<evidence type="ECO:0000313" key="6">
    <source>
        <dbReference type="Proteomes" id="UP000270094"/>
    </source>
</evidence>
<keyword evidence="1" id="KW-1015">Disulfide bond</keyword>
<comment type="caution">
    <text evidence="2">Lacks conserved residue(s) required for the propagation of feature annotation.</text>
</comment>
<name>A0A3P7K4I9_STRVU</name>
<comment type="cofactor">
    <cofactor evidence="2 3">
        <name>Zn(2+)</name>
        <dbReference type="ChEBI" id="CHEBI:29105"/>
    </cofactor>
    <text evidence="2 3">Binds 1 zinc ion per subunit.</text>
</comment>
<evidence type="ECO:0000259" key="4">
    <source>
        <dbReference type="PROSITE" id="PS51864"/>
    </source>
</evidence>
<organism evidence="5 6">
    <name type="scientific">Strongylus vulgaris</name>
    <name type="common">Blood worm</name>
    <dbReference type="NCBI Taxonomy" id="40348"/>
    <lineage>
        <taxon>Eukaryota</taxon>
        <taxon>Metazoa</taxon>
        <taxon>Ecdysozoa</taxon>
        <taxon>Nematoda</taxon>
        <taxon>Chromadorea</taxon>
        <taxon>Rhabditida</taxon>
        <taxon>Rhabditina</taxon>
        <taxon>Rhabditomorpha</taxon>
        <taxon>Strongyloidea</taxon>
        <taxon>Strongylidae</taxon>
        <taxon>Strongylus</taxon>
    </lineage>
</organism>
<evidence type="ECO:0000256" key="2">
    <source>
        <dbReference type="PROSITE-ProRule" id="PRU01211"/>
    </source>
</evidence>
<keyword evidence="2 3" id="KW-0862">Zinc</keyword>
<dbReference type="GO" id="GO:0006508">
    <property type="term" value="P:proteolysis"/>
    <property type="evidence" value="ECO:0007669"/>
    <property type="project" value="UniProtKB-KW"/>
</dbReference>
<proteinExistence type="predicted"/>
<dbReference type="OrthoDB" id="5863434at2759"/>
<dbReference type="Proteomes" id="UP000270094">
    <property type="component" value="Unassembled WGS sequence"/>
</dbReference>
<dbReference type="Gene3D" id="3.40.390.10">
    <property type="entry name" value="Collagenase (Catalytic Domain)"/>
    <property type="match status" value="1"/>
</dbReference>
<dbReference type="GO" id="GO:0004222">
    <property type="term" value="F:metalloendopeptidase activity"/>
    <property type="evidence" value="ECO:0007669"/>
    <property type="project" value="UniProtKB-UniRule"/>
</dbReference>
<feature type="binding site" evidence="2">
    <location>
        <position position="169"/>
    </location>
    <ligand>
        <name>Zn(2+)</name>
        <dbReference type="ChEBI" id="CHEBI:29105"/>
        <note>catalytic</note>
    </ligand>
</feature>
<dbReference type="GO" id="GO:0008270">
    <property type="term" value="F:zinc ion binding"/>
    <property type="evidence" value="ECO:0007669"/>
    <property type="project" value="UniProtKB-UniRule"/>
</dbReference>
<feature type="domain" description="Peptidase M12A" evidence="4">
    <location>
        <begin position="67"/>
        <end position="208"/>
    </location>
</feature>